<evidence type="ECO:0000256" key="2">
    <source>
        <dbReference type="SAM" id="Phobius"/>
    </source>
</evidence>
<protein>
    <submittedName>
        <fullName evidence="3">Uncharacterized protein</fullName>
    </submittedName>
</protein>
<sequence length="105" mass="10680">MRSLRDLAIFILCGSALIVWGIITLLSPGAVEVASAGSPYWTIPLGAAMLAAGLALDSRARRRRSAAARTPGPVPPARTERPEADAAAPAEEGPRGPEGTAPPAG</sequence>
<keyword evidence="2" id="KW-0812">Transmembrane</keyword>
<keyword evidence="2" id="KW-1133">Transmembrane helix</keyword>
<organism evidence="3 4">
    <name type="scientific">Streptomonospora halophila</name>
    <dbReference type="NCBI Taxonomy" id="427369"/>
    <lineage>
        <taxon>Bacteria</taxon>
        <taxon>Bacillati</taxon>
        <taxon>Actinomycetota</taxon>
        <taxon>Actinomycetes</taxon>
        <taxon>Streptosporangiales</taxon>
        <taxon>Nocardiopsidaceae</taxon>
        <taxon>Streptomonospora</taxon>
    </lineage>
</organism>
<evidence type="ECO:0000313" key="3">
    <source>
        <dbReference type="EMBL" id="GAA4956962.1"/>
    </source>
</evidence>
<comment type="caution">
    <text evidence="3">The sequence shown here is derived from an EMBL/GenBank/DDBJ whole genome shotgun (WGS) entry which is preliminary data.</text>
</comment>
<evidence type="ECO:0000313" key="4">
    <source>
        <dbReference type="Proteomes" id="UP001499993"/>
    </source>
</evidence>
<proteinExistence type="predicted"/>
<gene>
    <name evidence="3" type="ORF">GCM10023224_48550</name>
</gene>
<evidence type="ECO:0000256" key="1">
    <source>
        <dbReference type="SAM" id="MobiDB-lite"/>
    </source>
</evidence>
<feature type="region of interest" description="Disordered" evidence="1">
    <location>
        <begin position="61"/>
        <end position="105"/>
    </location>
</feature>
<feature type="compositionally biased region" description="Low complexity" evidence="1">
    <location>
        <begin position="85"/>
        <end position="105"/>
    </location>
</feature>
<dbReference type="RefSeq" id="WP_345559202.1">
    <property type="nucleotide sequence ID" value="NZ_BAABIK010000044.1"/>
</dbReference>
<keyword evidence="2" id="KW-0472">Membrane</keyword>
<accession>A0ABP9GYC2</accession>
<dbReference type="Proteomes" id="UP001499993">
    <property type="component" value="Unassembled WGS sequence"/>
</dbReference>
<keyword evidence="4" id="KW-1185">Reference proteome</keyword>
<reference evidence="4" key="1">
    <citation type="journal article" date="2019" name="Int. J. Syst. Evol. Microbiol.">
        <title>The Global Catalogue of Microorganisms (GCM) 10K type strain sequencing project: providing services to taxonomists for standard genome sequencing and annotation.</title>
        <authorList>
            <consortium name="The Broad Institute Genomics Platform"/>
            <consortium name="The Broad Institute Genome Sequencing Center for Infectious Disease"/>
            <person name="Wu L."/>
            <person name="Ma J."/>
        </authorList>
    </citation>
    <scope>NUCLEOTIDE SEQUENCE [LARGE SCALE GENOMIC DNA]</scope>
    <source>
        <strain evidence="4">JCM 18123</strain>
    </source>
</reference>
<dbReference type="EMBL" id="BAABIK010000044">
    <property type="protein sequence ID" value="GAA4956962.1"/>
    <property type="molecule type" value="Genomic_DNA"/>
</dbReference>
<name>A0ABP9GYC2_9ACTN</name>
<feature type="transmembrane region" description="Helical" evidence="2">
    <location>
        <begin position="7"/>
        <end position="26"/>
    </location>
</feature>
<feature type="transmembrane region" description="Helical" evidence="2">
    <location>
        <begin position="38"/>
        <end position="56"/>
    </location>
</feature>